<proteinExistence type="predicted"/>
<name>A0A2Z4YMP8_RHILE</name>
<dbReference type="EMBL" id="CP030760">
    <property type="protein sequence ID" value="AXA41355.1"/>
    <property type="molecule type" value="Genomic_DNA"/>
</dbReference>
<dbReference type="PANTHER" id="PTHR12526:SF629">
    <property type="entry name" value="TEICHURONIC ACID BIOSYNTHESIS GLYCOSYLTRANSFERASE TUAH-RELATED"/>
    <property type="match status" value="1"/>
</dbReference>
<dbReference type="InterPro" id="IPR007739">
    <property type="entry name" value="RgpF"/>
</dbReference>
<dbReference type="InterPro" id="IPR001296">
    <property type="entry name" value="Glyco_trans_1"/>
</dbReference>
<keyword evidence="1" id="KW-0328">Glycosyltransferase</keyword>
<protein>
    <submittedName>
        <fullName evidence="4">Rhamnan synthesis protein F family protein</fullName>
    </submittedName>
</protein>
<dbReference type="CDD" id="cd03801">
    <property type="entry name" value="GT4_PimA-like"/>
    <property type="match status" value="1"/>
</dbReference>
<dbReference type="SUPFAM" id="SSF53756">
    <property type="entry name" value="UDP-Glycosyltransferase/glycogen phosphorylase"/>
    <property type="match status" value="1"/>
</dbReference>
<dbReference type="GO" id="GO:0016757">
    <property type="term" value="F:glycosyltransferase activity"/>
    <property type="evidence" value="ECO:0007669"/>
    <property type="project" value="UniProtKB-KW"/>
</dbReference>
<evidence type="ECO:0000256" key="1">
    <source>
        <dbReference type="ARBA" id="ARBA00022676"/>
    </source>
</evidence>
<evidence type="ECO:0000259" key="3">
    <source>
        <dbReference type="Pfam" id="PF00534"/>
    </source>
</evidence>
<feature type="domain" description="Glycosyl transferase family 1" evidence="3">
    <location>
        <begin position="343"/>
        <end position="511"/>
    </location>
</feature>
<dbReference type="RefSeq" id="WP_112905997.1">
    <property type="nucleotide sequence ID" value="NZ_CP030760.1"/>
</dbReference>
<gene>
    <name evidence="4" type="ORF">DLJ82_3789</name>
</gene>
<accession>A0A2Z4YMP8</accession>
<dbReference type="PANTHER" id="PTHR12526">
    <property type="entry name" value="GLYCOSYLTRANSFERASE"/>
    <property type="match status" value="1"/>
</dbReference>
<evidence type="ECO:0000256" key="2">
    <source>
        <dbReference type="ARBA" id="ARBA00022679"/>
    </source>
</evidence>
<keyword evidence="2" id="KW-0808">Transferase</keyword>
<dbReference type="AlphaFoldDB" id="A0A2Z4YMP8"/>
<organism evidence="4 5">
    <name type="scientific">Rhizobium leguminosarum</name>
    <dbReference type="NCBI Taxonomy" id="384"/>
    <lineage>
        <taxon>Bacteria</taxon>
        <taxon>Pseudomonadati</taxon>
        <taxon>Pseudomonadota</taxon>
        <taxon>Alphaproteobacteria</taxon>
        <taxon>Hyphomicrobiales</taxon>
        <taxon>Rhizobiaceae</taxon>
        <taxon>Rhizobium/Agrobacterium group</taxon>
        <taxon>Rhizobium</taxon>
    </lineage>
</organism>
<sequence length="898" mass="100380">MRRYVVRILRDEKKRHTLKAILSRSNLLTKISRRFLESYRQGRWSAIGGWASTFDVAILNDIVASDYFDVRYYQNSAGKVFGSAHAALSDYLQHGEKDNLRPSSLFDPLVYRYGHKDLADLKSSPLMHYFRHGRDEKRLTALDFDERSSAGKRAFVTGRPTVVLVSHEASMTGAPILGCNISAQLAETCNVVSVILKDGVLVESFREHASLLLVTPEGTSGLDSRVLRERILRPVKERFGLDYVLANSVEAANVASAAQELGVPAVTLMHEFAEYVVPQTRVRDMVIGSQVVVFSSILTANSARKSAASNDFRNCIVLPQGKSEIPENEGVLVSTQLEILLEKQKSEKRFLVIGCGFVQIRKGVDLFISVAHRLAQKLGPKNTRFLWVGDGYNPDQDLLYCVWLRDQIARSGLEDVVTIIPGVDAKSLDKLYANADAMMMSSRLDPFPNVTIDAMQQGMPVVCFEGASGTAEFLQNIPQFKPLVAPYLDIDAAAGILARLATEPGFSRDIGDSLRAVSIEAFDMRRYVNRLIEILKDARSMTEQEKQDFEILKKADVLSEVSLGNALGKISSKDEQVRKYLRFAASGVQGVDRIYRRPLLGFSPHIYLEHHPELNRPPFQNPLAHWIDTGRPEGPWFRQVLRFGQSGSPSLPPNDLKVGLHIHLHYFDILDNILERIKRNSARPDLLISVTSQEGLSYVSSRLADYKRSKTIIKHVPNRGRDFGPMITEFGHMLADYDIVGHIHGKKSLEISEGGAISPFGDVWREFLFENLVGGTTAAIDETLFAFAQDKNLGLIFPEDPNVVGWTENYLPAHELCVKLGVSGKLPASIEFPVGNMFYARPQALAPIFNSSLTWDDYPAEPVGYDGTILHAMERITPFVCEQQGFKWLTSEVEGFYR</sequence>
<dbReference type="Proteomes" id="UP000251166">
    <property type="component" value="Chromosome"/>
</dbReference>
<evidence type="ECO:0000313" key="5">
    <source>
        <dbReference type="Proteomes" id="UP000251166"/>
    </source>
</evidence>
<dbReference type="Gene3D" id="3.40.50.2000">
    <property type="entry name" value="Glycogen Phosphorylase B"/>
    <property type="match status" value="1"/>
</dbReference>
<reference evidence="4 5" key="1">
    <citation type="submission" date="2018-07" db="EMBL/GenBank/DDBJ databases">
        <title>Rhizobium leguminosarum strain:ATCC 14479 Genome sequencing and assembly.</title>
        <authorList>
            <person name="Chakraborty R."/>
        </authorList>
    </citation>
    <scope>NUCLEOTIDE SEQUENCE [LARGE SCALE GENOMIC DNA]</scope>
    <source>
        <strain evidence="4 5">ATCC 14479</strain>
    </source>
</reference>
<dbReference type="Pfam" id="PF00534">
    <property type="entry name" value="Glycos_transf_1"/>
    <property type="match status" value="1"/>
</dbReference>
<dbReference type="Pfam" id="PF05045">
    <property type="entry name" value="RgpF"/>
    <property type="match status" value="1"/>
</dbReference>
<evidence type="ECO:0000313" key="4">
    <source>
        <dbReference type="EMBL" id="AXA41355.1"/>
    </source>
</evidence>